<gene>
    <name evidence="5" type="ORF">F902_02584</name>
</gene>
<dbReference type="GO" id="GO:0003677">
    <property type="term" value="F:DNA binding"/>
    <property type="evidence" value="ECO:0007669"/>
    <property type="project" value="UniProtKB-KW"/>
</dbReference>
<proteinExistence type="predicted"/>
<dbReference type="SMART" id="SM00530">
    <property type="entry name" value="HTH_XRE"/>
    <property type="match status" value="1"/>
</dbReference>
<keyword evidence="6" id="KW-1185">Reference proteome</keyword>
<dbReference type="AlphaFoldDB" id="N9RJP4"/>
<dbReference type="Proteomes" id="UP000013084">
    <property type="component" value="Unassembled WGS sequence"/>
</dbReference>
<evidence type="ECO:0000256" key="3">
    <source>
        <dbReference type="ARBA" id="ARBA00023163"/>
    </source>
</evidence>
<dbReference type="CDD" id="cd06529">
    <property type="entry name" value="S24_LexA-like"/>
    <property type="match status" value="1"/>
</dbReference>
<dbReference type="PATRIC" id="fig|1217700.3.peg.2508"/>
<evidence type="ECO:0000256" key="1">
    <source>
        <dbReference type="ARBA" id="ARBA00023015"/>
    </source>
</evidence>
<dbReference type="Gene3D" id="1.10.260.40">
    <property type="entry name" value="lambda repressor-like DNA-binding domains"/>
    <property type="match status" value="1"/>
</dbReference>
<feature type="domain" description="HTH cro/C1-type" evidence="4">
    <location>
        <begin position="6"/>
        <end position="59"/>
    </location>
</feature>
<dbReference type="PANTHER" id="PTHR40661">
    <property type="match status" value="1"/>
</dbReference>
<comment type="caution">
    <text evidence="5">The sequence shown here is derived from an EMBL/GenBank/DDBJ whole genome shotgun (WGS) entry which is preliminary data.</text>
</comment>
<name>N9RJP4_9GAMM</name>
<sequence>MIGARIKEERTRLDLNQPDFGAIAGASKRTVIEWEKDNSSPTAVQLSALSEVGVDVTYVITGNRLNKSVNMKNDFADEFDLVNVYDVAISAGHGSICAGEAQPVSRLAFRKDWLHRHGFYAKDLIIVYATGDSMFPTIQDKEPLLVNTLDHSLTDGFIYVIRTGEHFWVKRIQRQIDGSILLISDNKTYPPMPLDLNEASDIEIMGKWIPPSRGTFY</sequence>
<evidence type="ECO:0000256" key="2">
    <source>
        <dbReference type="ARBA" id="ARBA00023125"/>
    </source>
</evidence>
<evidence type="ECO:0000313" key="6">
    <source>
        <dbReference type="Proteomes" id="UP000013084"/>
    </source>
</evidence>
<keyword evidence="1" id="KW-0805">Transcription regulation</keyword>
<dbReference type="SUPFAM" id="SSF51306">
    <property type="entry name" value="LexA/Signal peptidase"/>
    <property type="match status" value="1"/>
</dbReference>
<keyword evidence="2" id="KW-0238">DNA-binding</keyword>
<dbReference type="PROSITE" id="PS50943">
    <property type="entry name" value="HTH_CROC1"/>
    <property type="match status" value="1"/>
</dbReference>
<dbReference type="InterPro" id="IPR039418">
    <property type="entry name" value="LexA-like"/>
</dbReference>
<dbReference type="EMBL" id="APRN01000036">
    <property type="protein sequence ID" value="ENX58184.1"/>
    <property type="molecule type" value="Genomic_DNA"/>
</dbReference>
<protein>
    <recommendedName>
        <fullName evidence="4">HTH cro/C1-type domain-containing protein</fullName>
    </recommendedName>
</protein>
<organism evidence="5 6">
    <name type="scientific">Acinetobacter higginsii</name>
    <dbReference type="NCBI Taxonomy" id="70347"/>
    <lineage>
        <taxon>Bacteria</taxon>
        <taxon>Pseudomonadati</taxon>
        <taxon>Pseudomonadota</taxon>
        <taxon>Gammaproteobacteria</taxon>
        <taxon>Moraxellales</taxon>
        <taxon>Moraxellaceae</taxon>
        <taxon>Acinetobacter</taxon>
    </lineage>
</organism>
<dbReference type="RefSeq" id="WP_005203944.1">
    <property type="nucleotide sequence ID" value="NZ_KB850072.1"/>
</dbReference>
<keyword evidence="3" id="KW-0804">Transcription</keyword>
<accession>N9RJP4</accession>
<dbReference type="OrthoDB" id="8613261at2"/>
<dbReference type="SUPFAM" id="SSF47413">
    <property type="entry name" value="lambda repressor-like DNA-binding domains"/>
    <property type="match status" value="1"/>
</dbReference>
<dbReference type="InterPro" id="IPR036286">
    <property type="entry name" value="LexA/Signal_pep-like_sf"/>
</dbReference>
<dbReference type="InterPro" id="IPR010982">
    <property type="entry name" value="Lambda_DNA-bd_dom_sf"/>
</dbReference>
<dbReference type="PANTHER" id="PTHR40661:SF3">
    <property type="entry name" value="FELS-1 PROPHAGE TRANSCRIPTIONAL REGULATOR"/>
    <property type="match status" value="1"/>
</dbReference>
<dbReference type="CDD" id="cd00093">
    <property type="entry name" value="HTH_XRE"/>
    <property type="match status" value="1"/>
</dbReference>
<dbReference type="Gene3D" id="2.10.109.10">
    <property type="entry name" value="Umud Fragment, subunit A"/>
    <property type="match status" value="1"/>
</dbReference>
<dbReference type="InterPro" id="IPR001387">
    <property type="entry name" value="Cro/C1-type_HTH"/>
</dbReference>
<evidence type="ECO:0000259" key="4">
    <source>
        <dbReference type="PROSITE" id="PS50943"/>
    </source>
</evidence>
<reference evidence="5 6" key="1">
    <citation type="submission" date="2013-02" db="EMBL/GenBank/DDBJ databases">
        <title>The Genome Sequence of Acinetobacter sp. CIP 70.18.</title>
        <authorList>
            <consortium name="The Broad Institute Genome Sequencing Platform"/>
            <consortium name="The Broad Institute Genome Sequencing Center for Infectious Disease"/>
            <person name="Cerqueira G."/>
            <person name="Feldgarden M."/>
            <person name="Courvalin P."/>
            <person name="Perichon B."/>
            <person name="Grillot-Courvalin C."/>
            <person name="Clermont D."/>
            <person name="Rocha E."/>
            <person name="Yoon E.-J."/>
            <person name="Nemec A."/>
            <person name="Walker B."/>
            <person name="Young S.K."/>
            <person name="Zeng Q."/>
            <person name="Gargeya S."/>
            <person name="Fitzgerald M."/>
            <person name="Haas B."/>
            <person name="Abouelleil A."/>
            <person name="Alvarado L."/>
            <person name="Arachchi H.M."/>
            <person name="Berlin A.M."/>
            <person name="Chapman S.B."/>
            <person name="Dewar J."/>
            <person name="Goldberg J."/>
            <person name="Griggs A."/>
            <person name="Gujja S."/>
            <person name="Hansen M."/>
            <person name="Howarth C."/>
            <person name="Imamovic A."/>
            <person name="Larimer J."/>
            <person name="McCowan C."/>
            <person name="Murphy C."/>
            <person name="Neiman D."/>
            <person name="Pearson M."/>
            <person name="Priest M."/>
            <person name="Roberts A."/>
            <person name="Saif S."/>
            <person name="Shea T."/>
            <person name="Sisk P."/>
            <person name="Sykes S."/>
            <person name="Wortman J."/>
            <person name="Nusbaum C."/>
            <person name="Birren B."/>
        </authorList>
    </citation>
    <scope>NUCLEOTIDE SEQUENCE [LARGE SCALE GENOMIC DNA]</scope>
    <source>
        <strain evidence="5 6">CIP 70.18</strain>
    </source>
</reference>
<dbReference type="InterPro" id="IPR015927">
    <property type="entry name" value="Peptidase_S24_S26A/B/C"/>
</dbReference>
<dbReference type="HOGENOM" id="CLU_066192_1_2_6"/>
<dbReference type="Pfam" id="PF00717">
    <property type="entry name" value="Peptidase_S24"/>
    <property type="match status" value="1"/>
</dbReference>
<evidence type="ECO:0000313" key="5">
    <source>
        <dbReference type="EMBL" id="ENX58184.1"/>
    </source>
</evidence>